<name>A0A7C5SYM8_9AQUI</name>
<dbReference type="EMBL" id="DSAC01000068">
    <property type="protein sequence ID" value="HHO74100.1"/>
    <property type="molecule type" value="Genomic_DNA"/>
</dbReference>
<keyword evidence="1" id="KW-0969">Cilium</keyword>
<sequence>MKVPDNLLFSLFIEQDAKIRKELSEKTLDVSTGRRVRALSEEPTATYNVIELKKEIAQLSQHSQNRLFADTNLTYVDFTLGKVWDTLKGLYATTIRAKNSATLTRDQLYALAEQFDKSLGHLLDMANDKLGQNYLFGGSSLKVKPFDPSTLNYTASSQDFEVWVSENSKVSVFLRGDKVFGSNLYISKVSYASPTTNFTTSGAITLQVGSNTYTISYGGTGEPQNIQELAQYINNNFGDKLHAFVSQNSDGSYSIALAPVELSANVQFIGITGELSTGFENPNILQVVKRVKEKLQGGFYPDDFDLFSLNRASDLVSLRRSEVGSVLSTVKNLQPTQEKLDVVLKKQKYDIEDANISESLMEYTRYRIAYEALMRMVADQKDLTILKYI</sequence>
<gene>
    <name evidence="1" type="primary">flgL</name>
    <name evidence="1" type="ORF">ENN04_05600</name>
</gene>
<reference evidence="1" key="1">
    <citation type="journal article" date="2020" name="mSystems">
        <title>Genome- and Community-Level Interaction Insights into Carbon Utilization and Element Cycling Functions of Hydrothermarchaeota in Hydrothermal Sediment.</title>
        <authorList>
            <person name="Zhou Z."/>
            <person name="Liu Y."/>
            <person name="Xu W."/>
            <person name="Pan J."/>
            <person name="Luo Z.H."/>
            <person name="Li M."/>
        </authorList>
    </citation>
    <scope>NUCLEOTIDE SEQUENCE [LARGE SCALE GENOMIC DNA]</scope>
    <source>
        <strain evidence="1">SpSt-114</strain>
    </source>
</reference>
<keyword evidence="1" id="KW-0282">Flagellum</keyword>
<dbReference type="Gene3D" id="1.20.1330.10">
    <property type="entry name" value="f41 fragment of flagellin, N-terminal domain"/>
    <property type="match status" value="1"/>
</dbReference>
<protein>
    <submittedName>
        <fullName evidence="1">Flagellar hook-associated protein 3</fullName>
    </submittedName>
</protein>
<keyword evidence="1" id="KW-0966">Cell projection</keyword>
<dbReference type="AlphaFoldDB" id="A0A7C5SYM8"/>
<dbReference type="PANTHER" id="PTHR42792:SF1">
    <property type="entry name" value="FLAGELLAR HOOK-ASSOCIATED PROTEIN 3"/>
    <property type="match status" value="1"/>
</dbReference>
<dbReference type="GO" id="GO:0005198">
    <property type="term" value="F:structural molecule activity"/>
    <property type="evidence" value="ECO:0007669"/>
    <property type="project" value="InterPro"/>
</dbReference>
<accession>A0A7C5SYM8</accession>
<dbReference type="SUPFAM" id="SSF64518">
    <property type="entry name" value="Phase 1 flagellin"/>
    <property type="match status" value="1"/>
</dbReference>
<dbReference type="PANTHER" id="PTHR42792">
    <property type="entry name" value="FLAGELLIN"/>
    <property type="match status" value="1"/>
</dbReference>
<proteinExistence type="predicted"/>
<dbReference type="InterPro" id="IPR013384">
    <property type="entry name" value="Flagell_FlgL"/>
</dbReference>
<dbReference type="GO" id="GO:0009424">
    <property type="term" value="C:bacterial-type flagellum hook"/>
    <property type="evidence" value="ECO:0007669"/>
    <property type="project" value="InterPro"/>
</dbReference>
<dbReference type="GO" id="GO:0071973">
    <property type="term" value="P:bacterial-type flagellum-dependent cell motility"/>
    <property type="evidence" value="ECO:0007669"/>
    <property type="project" value="InterPro"/>
</dbReference>
<dbReference type="NCBIfam" id="TIGR02550">
    <property type="entry name" value="flagell_flgL"/>
    <property type="match status" value="1"/>
</dbReference>
<comment type="caution">
    <text evidence="1">The sequence shown here is derived from an EMBL/GenBank/DDBJ whole genome shotgun (WGS) entry which is preliminary data.</text>
</comment>
<evidence type="ECO:0000313" key="1">
    <source>
        <dbReference type="EMBL" id="HHO74100.1"/>
    </source>
</evidence>
<organism evidence="1">
    <name type="scientific">Thermocrinis ruber</name>
    <dbReference type="NCBI Taxonomy" id="75906"/>
    <lineage>
        <taxon>Bacteria</taxon>
        <taxon>Pseudomonadati</taxon>
        <taxon>Aquificota</taxon>
        <taxon>Aquificia</taxon>
        <taxon>Aquificales</taxon>
        <taxon>Aquificaceae</taxon>
        <taxon>Thermocrinis</taxon>
    </lineage>
</organism>
<dbReference type="InterPro" id="IPR001492">
    <property type="entry name" value="Flagellin"/>
</dbReference>